<keyword evidence="2" id="KW-1003">Cell membrane</keyword>
<dbReference type="InterPro" id="IPR033480">
    <property type="entry name" value="sCache_2"/>
</dbReference>
<proteinExistence type="inferred from homology"/>
<evidence type="ECO:0000259" key="11">
    <source>
        <dbReference type="PROSITE" id="PS50111"/>
    </source>
</evidence>
<dbReference type="SMART" id="SM00283">
    <property type="entry name" value="MA"/>
    <property type="match status" value="1"/>
</dbReference>
<evidence type="ECO:0000256" key="10">
    <source>
        <dbReference type="SAM" id="Phobius"/>
    </source>
</evidence>
<dbReference type="PANTHER" id="PTHR43531:SF14">
    <property type="entry name" value="METHYL-ACCEPTING CHEMOTAXIS PROTEIN I-RELATED"/>
    <property type="match status" value="1"/>
</dbReference>
<comment type="caution">
    <text evidence="13">The sequence shown here is derived from an EMBL/GenBank/DDBJ whole genome shotgun (WGS) entry which is preliminary data.</text>
</comment>
<gene>
    <name evidence="13" type="ORF">SAMN05216550_106224</name>
</gene>
<evidence type="ECO:0000256" key="7">
    <source>
        <dbReference type="ARBA" id="ARBA00029447"/>
    </source>
</evidence>
<keyword evidence="4 10" id="KW-0812">Transmembrane</keyword>
<evidence type="ECO:0000259" key="12">
    <source>
        <dbReference type="PROSITE" id="PS50885"/>
    </source>
</evidence>
<dbReference type="SMART" id="SM01049">
    <property type="entry name" value="Cache_2"/>
    <property type="match status" value="1"/>
</dbReference>
<comment type="subcellular location">
    <subcellularLocation>
        <location evidence="1">Cell membrane</location>
        <topology evidence="1">Multi-pass membrane protein</topology>
    </subcellularLocation>
</comment>
<dbReference type="Pfam" id="PF00015">
    <property type="entry name" value="MCPsignal"/>
    <property type="match status" value="1"/>
</dbReference>
<dbReference type="SUPFAM" id="SSF58104">
    <property type="entry name" value="Methyl-accepting chemotaxis protein (MCP) signaling domain"/>
    <property type="match status" value="1"/>
</dbReference>
<dbReference type="PANTHER" id="PTHR43531">
    <property type="entry name" value="PROTEIN ICFG"/>
    <property type="match status" value="1"/>
</dbReference>
<keyword evidence="3" id="KW-0488">Methylation</keyword>
<dbReference type="PROSITE" id="PS50885">
    <property type="entry name" value="HAMP"/>
    <property type="match status" value="1"/>
</dbReference>
<dbReference type="Pfam" id="PF17200">
    <property type="entry name" value="sCache_2"/>
    <property type="match status" value="1"/>
</dbReference>
<dbReference type="InterPro" id="IPR004089">
    <property type="entry name" value="MCPsignal_dom"/>
</dbReference>
<dbReference type="GO" id="GO:0005886">
    <property type="term" value="C:plasma membrane"/>
    <property type="evidence" value="ECO:0007669"/>
    <property type="project" value="UniProtKB-SubCell"/>
</dbReference>
<feature type="compositionally biased region" description="Polar residues" evidence="9">
    <location>
        <begin position="554"/>
        <end position="567"/>
    </location>
</feature>
<feature type="domain" description="Methyl-accepting transducer" evidence="11">
    <location>
        <begin position="272"/>
        <end position="501"/>
    </location>
</feature>
<dbReference type="EMBL" id="FNZM01000006">
    <property type="protein sequence ID" value="SEJ60587.1"/>
    <property type="molecule type" value="Genomic_DNA"/>
</dbReference>
<dbReference type="PROSITE" id="PS50111">
    <property type="entry name" value="CHEMOTAXIS_TRANSDUC_2"/>
    <property type="match status" value="1"/>
</dbReference>
<dbReference type="GO" id="GO:0006935">
    <property type="term" value="P:chemotaxis"/>
    <property type="evidence" value="ECO:0007669"/>
    <property type="project" value="TreeGrafter"/>
</dbReference>
<evidence type="ECO:0000256" key="2">
    <source>
        <dbReference type="ARBA" id="ARBA00022475"/>
    </source>
</evidence>
<dbReference type="Proteomes" id="UP000183529">
    <property type="component" value="Unassembled WGS sequence"/>
</dbReference>
<dbReference type="GO" id="GO:0007165">
    <property type="term" value="P:signal transduction"/>
    <property type="evidence" value="ECO:0007669"/>
    <property type="project" value="UniProtKB-KW"/>
</dbReference>
<feature type="domain" description="HAMP" evidence="12">
    <location>
        <begin position="230"/>
        <end position="267"/>
    </location>
</feature>
<evidence type="ECO:0000256" key="8">
    <source>
        <dbReference type="PROSITE-ProRule" id="PRU00284"/>
    </source>
</evidence>
<organism evidence="13 14">
    <name type="scientific">Paraburkholderia tropica</name>
    <dbReference type="NCBI Taxonomy" id="92647"/>
    <lineage>
        <taxon>Bacteria</taxon>
        <taxon>Pseudomonadati</taxon>
        <taxon>Pseudomonadota</taxon>
        <taxon>Betaproteobacteria</taxon>
        <taxon>Burkholderiales</taxon>
        <taxon>Burkholderiaceae</taxon>
        <taxon>Paraburkholderia</taxon>
    </lineage>
</organism>
<evidence type="ECO:0000256" key="9">
    <source>
        <dbReference type="SAM" id="MobiDB-lite"/>
    </source>
</evidence>
<reference evidence="13 14" key="1">
    <citation type="submission" date="2016-10" db="EMBL/GenBank/DDBJ databases">
        <authorList>
            <person name="Varghese N."/>
            <person name="Submissions S."/>
        </authorList>
    </citation>
    <scope>NUCLEOTIDE SEQUENCE [LARGE SCALE GENOMIC DNA]</scope>
    <source>
        <strain evidence="13 14">LMG 22274</strain>
    </source>
</reference>
<evidence type="ECO:0000313" key="14">
    <source>
        <dbReference type="Proteomes" id="UP000183529"/>
    </source>
</evidence>
<dbReference type="AlphaFoldDB" id="A0AAQ1GFF8"/>
<feature type="compositionally biased region" description="Low complexity" evidence="9">
    <location>
        <begin position="577"/>
        <end position="603"/>
    </location>
</feature>
<evidence type="ECO:0000313" key="13">
    <source>
        <dbReference type="EMBL" id="SEJ60587.1"/>
    </source>
</evidence>
<keyword evidence="6 10" id="KW-0472">Membrane</keyword>
<dbReference type="CDD" id="cd11386">
    <property type="entry name" value="MCP_signal"/>
    <property type="match status" value="1"/>
</dbReference>
<comment type="similarity">
    <text evidence="7">Belongs to the methyl-accepting chemotaxis (MCP) protein family.</text>
</comment>
<protein>
    <submittedName>
        <fullName evidence="13">Methyl-accepting chemotaxis sensory transducer with Cache sensor</fullName>
    </submittedName>
</protein>
<name>A0AAQ1GFF8_9BURK</name>
<feature type="compositionally biased region" description="Polar residues" evidence="9">
    <location>
        <begin position="522"/>
        <end position="534"/>
    </location>
</feature>
<dbReference type="RefSeq" id="WP_074983263.1">
    <property type="nucleotide sequence ID" value="NZ_CADFGN010000006.1"/>
</dbReference>
<keyword evidence="8" id="KW-0807">Transducer</keyword>
<sequence>MKRLSLKQKAWSIVALLWIALIVLVVVNAIMTRTGMLEDRKASLAQQTQTALGTVAYFQKEAAAGHLSVDEAKRQAIAALRGMRYGADQSGYFGIYDSAVLALLVPPKPELEGKSQANMTDPNGTPVAAEIVKSSSAGGNHFSTYVWPKPGHSKPVGKITYADVVPDWDWHVFTGVYVDDIDDAFFASLLRNLALVMLIGAALTLGMFWLIRSIRASLGGEPDYAADICERIASGDLTARVQVASGDDRSLLHAMSQMQRQLVDTVQRIQTSAESITTGAQQIAAGNLDLSSRTEEQAASLQETAASMEQLTTTVKHNTDNARQGNTLAVNASDVAARGGDVVRRVVQTMHDISETSKRVEQIIGVIDGIAFQTNILALNAAVEAARAGEQGRGFAVVAGEVRTLAQRSAGAAKEIKELIGQSVAQVVEGSKLVDEAGSTIDEVVQQARRVADLMGEIAAASEEQHTGIEQVNRAVSQMDEVTQQNAALVEEASAAAQSMAAQSNGLRDVVAVFRIGSQTAMHASAPTTPTQPARQARGAQAVRSAPVGGKSAKSVQATPAPQTAKSNEVLKRPNLAASAKSAGATKAASPASSPSPVAATAGSDEDWETF</sequence>
<feature type="region of interest" description="Disordered" evidence="9">
    <location>
        <begin position="522"/>
        <end position="611"/>
    </location>
</feature>
<accession>A0AAQ1GFF8</accession>
<evidence type="ECO:0000256" key="4">
    <source>
        <dbReference type="ARBA" id="ARBA00022692"/>
    </source>
</evidence>
<evidence type="ECO:0000256" key="6">
    <source>
        <dbReference type="ARBA" id="ARBA00023136"/>
    </source>
</evidence>
<evidence type="ECO:0000256" key="1">
    <source>
        <dbReference type="ARBA" id="ARBA00004651"/>
    </source>
</evidence>
<evidence type="ECO:0000256" key="5">
    <source>
        <dbReference type="ARBA" id="ARBA00022989"/>
    </source>
</evidence>
<dbReference type="Gene3D" id="1.10.287.950">
    <property type="entry name" value="Methyl-accepting chemotaxis protein"/>
    <property type="match status" value="1"/>
</dbReference>
<dbReference type="GO" id="GO:0004888">
    <property type="term" value="F:transmembrane signaling receptor activity"/>
    <property type="evidence" value="ECO:0007669"/>
    <property type="project" value="TreeGrafter"/>
</dbReference>
<feature type="transmembrane region" description="Helical" evidence="10">
    <location>
        <begin position="193"/>
        <end position="211"/>
    </location>
</feature>
<evidence type="ECO:0000256" key="3">
    <source>
        <dbReference type="ARBA" id="ARBA00022481"/>
    </source>
</evidence>
<dbReference type="Gene3D" id="3.30.450.20">
    <property type="entry name" value="PAS domain"/>
    <property type="match status" value="1"/>
</dbReference>
<dbReference type="FunFam" id="1.10.287.950:FF:000001">
    <property type="entry name" value="Methyl-accepting chemotaxis sensory transducer"/>
    <property type="match status" value="1"/>
</dbReference>
<keyword evidence="5 10" id="KW-1133">Transmembrane helix</keyword>
<dbReference type="InterPro" id="IPR003660">
    <property type="entry name" value="HAMP_dom"/>
</dbReference>
<dbReference type="InterPro" id="IPR051310">
    <property type="entry name" value="MCP_chemotaxis"/>
</dbReference>